<reference evidence="1" key="1">
    <citation type="submission" date="2021-01" db="EMBL/GenBank/DDBJ databases">
        <authorList>
            <person name="Corre E."/>
            <person name="Pelletier E."/>
            <person name="Niang G."/>
            <person name="Scheremetjew M."/>
            <person name="Finn R."/>
            <person name="Kale V."/>
            <person name="Holt S."/>
            <person name="Cochrane G."/>
            <person name="Meng A."/>
            <person name="Brown T."/>
            <person name="Cohen L."/>
        </authorList>
    </citation>
    <scope>NUCLEOTIDE SEQUENCE</scope>
    <source>
        <strain evidence="1">Clade-D-RCC2572</strain>
    </source>
</reference>
<dbReference type="InterPro" id="IPR007218">
    <property type="entry name" value="DNA_pol_delta_4"/>
</dbReference>
<evidence type="ECO:0008006" key="2">
    <source>
        <dbReference type="Google" id="ProtNLM"/>
    </source>
</evidence>
<dbReference type="PANTHER" id="PTHR14303:SF0">
    <property type="entry name" value="DNA POLYMERASE DELTA SUBUNIT 4"/>
    <property type="match status" value="1"/>
</dbReference>
<proteinExistence type="predicted"/>
<dbReference type="PANTHER" id="PTHR14303">
    <property type="entry name" value="DNA POLYMERASE DELTA SUBUNIT 4"/>
    <property type="match status" value="1"/>
</dbReference>
<gene>
    <name evidence="1" type="ORF">OMED0929_LOCUS2352</name>
</gene>
<dbReference type="GO" id="GO:0006261">
    <property type="term" value="P:DNA-templated DNA replication"/>
    <property type="evidence" value="ECO:0007669"/>
    <property type="project" value="TreeGrafter"/>
</dbReference>
<name>A0A7S0KGP8_9CHLO</name>
<dbReference type="EMBL" id="HBEW01002856">
    <property type="protein sequence ID" value="CAD8579595.1"/>
    <property type="molecule type" value="Transcribed_RNA"/>
</dbReference>
<accession>A0A7S0KGP8</accession>
<dbReference type="GO" id="GO:0003887">
    <property type="term" value="F:DNA-directed DNA polymerase activity"/>
    <property type="evidence" value="ECO:0007669"/>
    <property type="project" value="TreeGrafter"/>
</dbReference>
<sequence>MPPRAKKITDAFKAQKASAVAAHGKAKAQGVTIANDDDDDTKLEEDLHELKTFDLTMKYGPCIGLTRLERFDRAEAHGLSPPKKVLEIIHRRGDDAKWTECLWHGTRIT</sequence>
<dbReference type="Pfam" id="PF04081">
    <property type="entry name" value="DNA_pol_delta_4"/>
    <property type="match status" value="1"/>
</dbReference>
<dbReference type="GO" id="GO:0043625">
    <property type="term" value="C:delta DNA polymerase complex"/>
    <property type="evidence" value="ECO:0007669"/>
    <property type="project" value="TreeGrafter"/>
</dbReference>
<organism evidence="1">
    <name type="scientific">Ostreococcus mediterraneus</name>
    <dbReference type="NCBI Taxonomy" id="1486918"/>
    <lineage>
        <taxon>Eukaryota</taxon>
        <taxon>Viridiplantae</taxon>
        <taxon>Chlorophyta</taxon>
        <taxon>Mamiellophyceae</taxon>
        <taxon>Mamiellales</taxon>
        <taxon>Bathycoccaceae</taxon>
        <taxon>Ostreococcus</taxon>
    </lineage>
</organism>
<protein>
    <recommendedName>
        <fullName evidence="2">DNA polymerase delta subunit 4</fullName>
    </recommendedName>
</protein>
<dbReference type="GO" id="GO:0000731">
    <property type="term" value="P:DNA synthesis involved in DNA repair"/>
    <property type="evidence" value="ECO:0007669"/>
    <property type="project" value="InterPro"/>
</dbReference>
<dbReference type="AlphaFoldDB" id="A0A7S0KGP8"/>
<evidence type="ECO:0000313" key="1">
    <source>
        <dbReference type="EMBL" id="CAD8579595.1"/>
    </source>
</evidence>